<dbReference type="CDD" id="cd03177">
    <property type="entry name" value="GST_C_Delta_Epsilon"/>
    <property type="match status" value="1"/>
</dbReference>
<dbReference type="SUPFAM" id="SSF52833">
    <property type="entry name" value="Thioredoxin-like"/>
    <property type="match status" value="1"/>
</dbReference>
<dbReference type="FunFam" id="3.40.30.10:FF:000034">
    <property type="entry name" value="glutathione S-transferase 1"/>
    <property type="match status" value="1"/>
</dbReference>
<accession>A0A9R1T3J7</accession>
<evidence type="ECO:0000259" key="2">
    <source>
        <dbReference type="PROSITE" id="PS50404"/>
    </source>
</evidence>
<dbReference type="SFLD" id="SFLDS00019">
    <property type="entry name" value="Glutathione_Transferase_(cytos"/>
    <property type="match status" value="1"/>
</dbReference>
<dbReference type="InterPro" id="IPR004045">
    <property type="entry name" value="Glutathione_S-Trfase_N"/>
</dbReference>
<feature type="domain" description="GST C-terminal" evidence="3">
    <location>
        <begin position="88"/>
        <end position="210"/>
    </location>
</feature>
<dbReference type="InterPro" id="IPR004046">
    <property type="entry name" value="GST_C"/>
</dbReference>
<keyword evidence="5" id="KW-1185">Reference proteome</keyword>
<dbReference type="Gene3D" id="1.20.1050.10">
    <property type="match status" value="1"/>
</dbReference>
<dbReference type="InterPro" id="IPR040079">
    <property type="entry name" value="Glutathione_S-Trfase"/>
</dbReference>
<name>A0A0C9RIY9_9HYME</name>
<dbReference type="InterPro" id="IPR036282">
    <property type="entry name" value="Glutathione-S-Trfase_C_sf"/>
</dbReference>
<dbReference type="AlphaFoldDB" id="A0A0C9RIY9"/>
<organism evidence="4">
    <name type="scientific">Fopius arisanus</name>
    <dbReference type="NCBI Taxonomy" id="64838"/>
    <lineage>
        <taxon>Eukaryota</taxon>
        <taxon>Metazoa</taxon>
        <taxon>Ecdysozoa</taxon>
        <taxon>Arthropoda</taxon>
        <taxon>Hexapoda</taxon>
        <taxon>Insecta</taxon>
        <taxon>Pterygota</taxon>
        <taxon>Neoptera</taxon>
        <taxon>Endopterygota</taxon>
        <taxon>Hymenoptera</taxon>
        <taxon>Apocrita</taxon>
        <taxon>Ichneumonoidea</taxon>
        <taxon>Braconidae</taxon>
        <taxon>Opiinae</taxon>
        <taxon>Fopius</taxon>
    </lineage>
</organism>
<dbReference type="InterPro" id="IPR010987">
    <property type="entry name" value="Glutathione-S-Trfase_C-like"/>
</dbReference>
<dbReference type="PANTHER" id="PTHR43969">
    <property type="entry name" value="GLUTATHIONE S TRANSFERASE D10, ISOFORM A-RELATED"/>
    <property type="match status" value="1"/>
</dbReference>
<dbReference type="GeneID" id="105265929"/>
<accession>A0A0C9RIY9</accession>
<dbReference type="Gene3D" id="3.40.30.10">
    <property type="entry name" value="Glutaredoxin"/>
    <property type="match status" value="1"/>
</dbReference>
<evidence type="ECO:0000256" key="1">
    <source>
        <dbReference type="ARBA" id="ARBA00011738"/>
    </source>
</evidence>
<dbReference type="PANTHER" id="PTHR43969:SF9">
    <property type="entry name" value="GLUTATHIONE S TRANSFERASE D10, ISOFORM A-RELATED"/>
    <property type="match status" value="1"/>
</dbReference>
<dbReference type="Proteomes" id="UP000694866">
    <property type="component" value="Unplaced"/>
</dbReference>
<evidence type="ECO:0000313" key="4">
    <source>
        <dbReference type="EMBL" id="JAG82974.1"/>
    </source>
</evidence>
<evidence type="ECO:0000259" key="3">
    <source>
        <dbReference type="PROSITE" id="PS50405"/>
    </source>
</evidence>
<dbReference type="PROSITE" id="PS50404">
    <property type="entry name" value="GST_NTER"/>
    <property type="match status" value="1"/>
</dbReference>
<dbReference type="FunFam" id="1.20.1050.10:FF:000007">
    <property type="entry name" value="Glutathione S-transferase 1-1"/>
    <property type="match status" value="1"/>
</dbReference>
<dbReference type="SUPFAM" id="SSF47616">
    <property type="entry name" value="GST C-terminal domain-like"/>
    <property type="match status" value="1"/>
</dbReference>
<dbReference type="OrthoDB" id="2309723at2759"/>
<dbReference type="Pfam" id="PF13417">
    <property type="entry name" value="GST_N_3"/>
    <property type="match status" value="1"/>
</dbReference>
<dbReference type="SFLD" id="SFLDG00358">
    <property type="entry name" value="Main_(cytGST)"/>
    <property type="match status" value="1"/>
</dbReference>
<dbReference type="GO" id="GO:0006749">
    <property type="term" value="P:glutathione metabolic process"/>
    <property type="evidence" value="ECO:0007669"/>
    <property type="project" value="TreeGrafter"/>
</dbReference>
<dbReference type="Pfam" id="PF00043">
    <property type="entry name" value="GST_C"/>
    <property type="match status" value="1"/>
</dbReference>
<dbReference type="CDD" id="cd03045">
    <property type="entry name" value="GST_N_Delta_Epsilon"/>
    <property type="match status" value="1"/>
</dbReference>
<dbReference type="InterPro" id="IPR036249">
    <property type="entry name" value="Thioredoxin-like_sf"/>
</dbReference>
<dbReference type="RefSeq" id="XP_011302060.1">
    <property type="nucleotide sequence ID" value="XM_011303758.1"/>
</dbReference>
<dbReference type="EMBL" id="GBYB01013207">
    <property type="protein sequence ID" value="JAG82974.1"/>
    <property type="molecule type" value="Transcribed_RNA"/>
</dbReference>
<evidence type="ECO:0000313" key="5">
    <source>
        <dbReference type="Proteomes" id="UP000694866"/>
    </source>
</evidence>
<dbReference type="PROSITE" id="PS50405">
    <property type="entry name" value="GST_CTER"/>
    <property type="match status" value="1"/>
</dbReference>
<protein>
    <submittedName>
        <fullName evidence="4">GST1_1 protein</fullName>
    </submittedName>
    <submittedName>
        <fullName evidence="6">Glutathione S-transferase 1-1</fullName>
    </submittedName>
</protein>
<gene>
    <name evidence="4" type="primary">GST1_1</name>
    <name evidence="6" type="synonym">LOC105265929</name>
    <name evidence="4" type="ORF">g.20676</name>
</gene>
<reference evidence="6" key="2">
    <citation type="submission" date="2025-04" db="UniProtKB">
        <authorList>
            <consortium name="RefSeq"/>
        </authorList>
    </citation>
    <scope>IDENTIFICATION</scope>
    <source>
        <strain evidence="6">USDA-PBARC FA_bdor</strain>
        <tissue evidence="6">Whole organism</tissue>
    </source>
</reference>
<reference evidence="4" key="1">
    <citation type="submission" date="2015-01" db="EMBL/GenBank/DDBJ databases">
        <title>Transcriptome Assembly of Fopius arisanus.</title>
        <authorList>
            <person name="Geib S."/>
        </authorList>
    </citation>
    <scope>NUCLEOTIDE SEQUENCE</scope>
</reference>
<comment type="subunit">
    <text evidence="1">Homodimer.</text>
</comment>
<dbReference type="SFLD" id="SFLDG01153">
    <property type="entry name" value="Main.4:_Theta-like"/>
    <property type="match status" value="1"/>
</dbReference>
<sequence length="217" mass="24241">MSIDLYYQPFSAPCRAVMLTAEALGLTLNYKSLDILNGEQFTPDYEQMNPLKSIPFIVDDDYKLGESRAIMGYLVDQYGEESGLYPTGASERAVVQQRLQFDVGTLYKWVAAYYYPVVFRGETEYNEGNYEKLKEAFQILDKLLEGNDWAAGSDMTIADLSLLSTVTTAEAFGFDLEEYSNVAEWLERVKSTAPGYDTANAEGVEILKNIIAGTSAE</sequence>
<evidence type="ECO:0000313" key="6">
    <source>
        <dbReference type="RefSeq" id="XP_011302060.1"/>
    </source>
</evidence>
<dbReference type="KEGG" id="fas:105265929"/>
<feature type="domain" description="GST N-terminal" evidence="2">
    <location>
        <begin position="1"/>
        <end position="82"/>
    </location>
</feature>
<dbReference type="GO" id="GO:0004364">
    <property type="term" value="F:glutathione transferase activity"/>
    <property type="evidence" value="ECO:0007669"/>
    <property type="project" value="TreeGrafter"/>
</dbReference>
<proteinExistence type="predicted"/>